<sequence length="192" mass="21408">MRCFPRSGSRPQAVIAATGERPRLSLSLSLFLSFEPRSVPRGRGEREREGERWRGASPSRDAGKKHTSWAALHLGAYLSDLVRSRDPAAVTLFSRPTPRSVLSVRPHLPCYDAITCFFPLSAGVHWRKRSQVRRAVVCFGLTLADDGLICHGRTVAGGLGWASVGTRSRSSTSWEEKAAGWWWWWYASINEA</sequence>
<gene>
    <name evidence="2" type="ORF">LX32DRAFT_376463</name>
</gene>
<dbReference type="EMBL" id="MU842868">
    <property type="protein sequence ID" value="KAK2029087.1"/>
    <property type="molecule type" value="Genomic_DNA"/>
</dbReference>
<proteinExistence type="predicted"/>
<comment type="caution">
    <text evidence="2">The sequence shown here is derived from an EMBL/GenBank/DDBJ whole genome shotgun (WGS) entry which is preliminary data.</text>
</comment>
<protein>
    <submittedName>
        <fullName evidence="2">Uncharacterized protein</fullName>
    </submittedName>
</protein>
<keyword evidence="3" id="KW-1185">Reference proteome</keyword>
<organism evidence="2 3">
    <name type="scientific">Colletotrichum zoysiae</name>
    <dbReference type="NCBI Taxonomy" id="1216348"/>
    <lineage>
        <taxon>Eukaryota</taxon>
        <taxon>Fungi</taxon>
        <taxon>Dikarya</taxon>
        <taxon>Ascomycota</taxon>
        <taxon>Pezizomycotina</taxon>
        <taxon>Sordariomycetes</taxon>
        <taxon>Hypocreomycetidae</taxon>
        <taxon>Glomerellales</taxon>
        <taxon>Glomerellaceae</taxon>
        <taxon>Colletotrichum</taxon>
        <taxon>Colletotrichum graminicola species complex</taxon>
    </lineage>
</organism>
<feature type="compositionally biased region" description="Basic and acidic residues" evidence="1">
    <location>
        <begin position="42"/>
        <end position="54"/>
    </location>
</feature>
<name>A0AAD9HIV2_9PEZI</name>
<accession>A0AAD9HIV2</accession>
<dbReference type="AlphaFoldDB" id="A0AAD9HIV2"/>
<evidence type="ECO:0000313" key="3">
    <source>
        <dbReference type="Proteomes" id="UP001232148"/>
    </source>
</evidence>
<evidence type="ECO:0000313" key="2">
    <source>
        <dbReference type="EMBL" id="KAK2029087.1"/>
    </source>
</evidence>
<evidence type="ECO:0000256" key="1">
    <source>
        <dbReference type="SAM" id="MobiDB-lite"/>
    </source>
</evidence>
<dbReference type="Proteomes" id="UP001232148">
    <property type="component" value="Unassembled WGS sequence"/>
</dbReference>
<reference evidence="2" key="1">
    <citation type="submission" date="2021-06" db="EMBL/GenBank/DDBJ databases">
        <title>Comparative genomics, transcriptomics and evolutionary studies reveal genomic signatures of adaptation to plant cell wall in hemibiotrophic fungi.</title>
        <authorList>
            <consortium name="DOE Joint Genome Institute"/>
            <person name="Baroncelli R."/>
            <person name="Diaz J.F."/>
            <person name="Benocci T."/>
            <person name="Peng M."/>
            <person name="Battaglia E."/>
            <person name="Haridas S."/>
            <person name="Andreopoulos W."/>
            <person name="Labutti K."/>
            <person name="Pangilinan J."/>
            <person name="Floch G.L."/>
            <person name="Makela M.R."/>
            <person name="Henrissat B."/>
            <person name="Grigoriev I.V."/>
            <person name="Crouch J.A."/>
            <person name="De Vries R.P."/>
            <person name="Sukno S.A."/>
            <person name="Thon M.R."/>
        </authorList>
    </citation>
    <scope>NUCLEOTIDE SEQUENCE</scope>
    <source>
        <strain evidence="2">MAFF235873</strain>
    </source>
</reference>
<feature type="region of interest" description="Disordered" evidence="1">
    <location>
        <begin position="39"/>
        <end position="64"/>
    </location>
</feature>